<sequence length="118" mass="13295">MKWLIVLISATMLLCIVIAYSLIDRSDAKVPTLKNHPNAHWSGAQDGGVFFEITKKAPPDYYVQVRYESGDIWSEGWVRYESKKGVELATQDLLGYDGGEDVYLQDGTALKLEPKSRK</sequence>
<organism evidence="1 2">
    <name type="scientific">Pseudomonas canadensis</name>
    <dbReference type="NCBI Taxonomy" id="915099"/>
    <lineage>
        <taxon>Bacteria</taxon>
        <taxon>Pseudomonadati</taxon>
        <taxon>Pseudomonadota</taxon>
        <taxon>Gammaproteobacteria</taxon>
        <taxon>Pseudomonadales</taxon>
        <taxon>Pseudomonadaceae</taxon>
        <taxon>Pseudomonas</taxon>
    </lineage>
</organism>
<name>A0A423FHA5_9PSED</name>
<evidence type="ECO:0000313" key="1">
    <source>
        <dbReference type="EMBL" id="ROM57114.1"/>
    </source>
</evidence>
<evidence type="ECO:0000313" key="2">
    <source>
        <dbReference type="Proteomes" id="UP000283389"/>
    </source>
</evidence>
<proteinExistence type="predicted"/>
<gene>
    <name evidence="1" type="ORF">BK649_01690</name>
</gene>
<protein>
    <submittedName>
        <fullName evidence="1">Uncharacterized protein</fullName>
    </submittedName>
</protein>
<dbReference type="EMBL" id="MOAZ01000002">
    <property type="protein sequence ID" value="ROM57114.1"/>
    <property type="molecule type" value="Genomic_DNA"/>
</dbReference>
<reference evidence="1 2" key="1">
    <citation type="submission" date="2016-10" db="EMBL/GenBank/DDBJ databases">
        <title>Comparative genome analysis of multiple Pseudomonas spp. focuses on biocontrol and plant growth promoting traits.</title>
        <authorList>
            <person name="Tao X.-Y."/>
            <person name="Taylor C.G."/>
        </authorList>
    </citation>
    <scope>NUCLEOTIDE SEQUENCE [LARGE SCALE GENOMIC DNA]</scope>
    <source>
        <strain evidence="1 2">36C8</strain>
    </source>
</reference>
<dbReference type="Proteomes" id="UP000283389">
    <property type="component" value="Unassembled WGS sequence"/>
</dbReference>
<comment type="caution">
    <text evidence="1">The sequence shown here is derived from an EMBL/GenBank/DDBJ whole genome shotgun (WGS) entry which is preliminary data.</text>
</comment>
<dbReference type="AlphaFoldDB" id="A0A423FHA5"/>
<accession>A0A423FHA5</accession>